<dbReference type="Proteomes" id="UP000290289">
    <property type="component" value="Chromosome 17"/>
</dbReference>
<organism evidence="2 3">
    <name type="scientific">Malus domestica</name>
    <name type="common">Apple</name>
    <name type="synonym">Pyrus malus</name>
    <dbReference type="NCBI Taxonomy" id="3750"/>
    <lineage>
        <taxon>Eukaryota</taxon>
        <taxon>Viridiplantae</taxon>
        <taxon>Streptophyta</taxon>
        <taxon>Embryophyta</taxon>
        <taxon>Tracheophyta</taxon>
        <taxon>Spermatophyta</taxon>
        <taxon>Magnoliopsida</taxon>
        <taxon>eudicotyledons</taxon>
        <taxon>Gunneridae</taxon>
        <taxon>Pentapetalae</taxon>
        <taxon>rosids</taxon>
        <taxon>fabids</taxon>
        <taxon>Rosales</taxon>
        <taxon>Rosaceae</taxon>
        <taxon>Amygdaloideae</taxon>
        <taxon>Maleae</taxon>
        <taxon>Malus</taxon>
    </lineage>
</organism>
<evidence type="ECO:0000256" key="1">
    <source>
        <dbReference type="SAM" id="MobiDB-lite"/>
    </source>
</evidence>
<dbReference type="EMBL" id="RDQH01000343">
    <property type="protein sequence ID" value="RXH67862.1"/>
    <property type="molecule type" value="Genomic_DNA"/>
</dbReference>
<dbReference type="AlphaFoldDB" id="A0A498HDB6"/>
<name>A0A498HDB6_MALDO</name>
<comment type="caution">
    <text evidence="2">The sequence shown here is derived from an EMBL/GenBank/DDBJ whole genome shotgun (WGS) entry which is preliminary data.</text>
</comment>
<proteinExistence type="predicted"/>
<protein>
    <submittedName>
        <fullName evidence="2">Uncharacterized protein</fullName>
    </submittedName>
</protein>
<evidence type="ECO:0000313" key="2">
    <source>
        <dbReference type="EMBL" id="RXH67862.1"/>
    </source>
</evidence>
<sequence length="64" mass="6910">MAPSSSPNLPSQHRPLRLFTVPAPLKHWSRGVSWASRKPTLVLGANTTSSRNRPTSPLPPLGSL</sequence>
<gene>
    <name evidence="2" type="ORF">DVH24_028009</name>
</gene>
<evidence type="ECO:0000313" key="3">
    <source>
        <dbReference type="Proteomes" id="UP000290289"/>
    </source>
</evidence>
<keyword evidence="3" id="KW-1185">Reference proteome</keyword>
<accession>A0A498HDB6</accession>
<feature type="compositionally biased region" description="Polar residues" evidence="1">
    <location>
        <begin position="45"/>
        <end position="55"/>
    </location>
</feature>
<reference evidence="2 3" key="1">
    <citation type="submission" date="2018-10" db="EMBL/GenBank/DDBJ databases">
        <title>A high-quality apple genome assembly.</title>
        <authorList>
            <person name="Hu J."/>
        </authorList>
    </citation>
    <scope>NUCLEOTIDE SEQUENCE [LARGE SCALE GENOMIC DNA]</scope>
    <source>
        <strain evidence="3">cv. HFTH1</strain>
        <tissue evidence="2">Young leaf</tissue>
    </source>
</reference>
<feature type="region of interest" description="Disordered" evidence="1">
    <location>
        <begin position="43"/>
        <end position="64"/>
    </location>
</feature>